<sequence length="222" mass="23839">MRAVVGGCLRIRCRSLAATGSGARNASASPPSRLVLAGRVPCPARTHHPKCTPTKPPSNSDPCSPASGPCDQPNPKEKSMTQPTVYRIEFGPAWPVPPITVDFADRNAAARQVAEYAIPYLRPVLAAKGHPEMADCFFRTDRDLTVGEFVYLDLSGGETGLSAGARFCPARLTPTDLDPEICGDEYDADVCDLEPGHDGDHCADATVGWTNRYARPTTEETR</sequence>
<protein>
    <submittedName>
        <fullName evidence="2">Predicted protein</fullName>
    </submittedName>
</protein>
<evidence type="ECO:0000313" key="3">
    <source>
        <dbReference type="Proteomes" id="UP000003824"/>
    </source>
</evidence>
<proteinExistence type="predicted"/>
<dbReference type="EMBL" id="DS999641">
    <property type="protein sequence ID" value="EFE65829.2"/>
    <property type="molecule type" value="Genomic_DNA"/>
</dbReference>
<reference evidence="3" key="1">
    <citation type="submission" date="2008-12" db="EMBL/GenBank/DDBJ databases">
        <title>Annotation of Streptomyces ghanaensis ATCC 14672.</title>
        <authorList>
            <consortium name="The Broad Institute Genome Sequencing Platform"/>
            <consortium name="Broad Institute Microbial Sequencing Center"/>
            <person name="Fischbach M."/>
            <person name="Ward D."/>
            <person name="Young S."/>
            <person name="Kodira C.D."/>
            <person name="Zeng Q."/>
            <person name="Koehrsen M."/>
            <person name="Godfrey P."/>
            <person name="Alvarado L."/>
            <person name="Berlin A.M."/>
            <person name="Borenstein D."/>
            <person name="Chen Z."/>
            <person name="Engels R."/>
            <person name="Freedman E."/>
            <person name="Gellesch M."/>
            <person name="Goldberg J."/>
            <person name="Griggs A."/>
            <person name="Gujja S."/>
            <person name="Heiman D.I."/>
            <person name="Hepburn T.A."/>
            <person name="Howarth C."/>
            <person name="Jen D."/>
            <person name="Larson L."/>
            <person name="Lewis B."/>
            <person name="Mehta T."/>
            <person name="Park D."/>
            <person name="Pearson M."/>
            <person name="Roberts A."/>
            <person name="Saif S."/>
            <person name="Shea T.D."/>
            <person name="Shenoy N."/>
            <person name="Sisk P."/>
            <person name="Stolte C."/>
            <person name="Sykes S.N."/>
            <person name="Walk T."/>
            <person name="White J."/>
            <person name="Yandava C."/>
            <person name="Straight P."/>
            <person name="Clardy J."/>
            <person name="Hung D."/>
            <person name="Kolter R."/>
            <person name="Mekalanos J."/>
            <person name="Walker S."/>
            <person name="Walsh C.T."/>
            <person name="Wieland B.L.C."/>
            <person name="Ilzarbe M."/>
            <person name="Galagan J."/>
            <person name="Nusbaum C."/>
            <person name="Birren B."/>
        </authorList>
    </citation>
    <scope>NUCLEOTIDE SEQUENCE [LARGE SCALE GENOMIC DNA]</scope>
    <source>
        <strain evidence="3">ATCC 14672 / DSM 40746 / JCM 4963 / KCTC 9882 / NRRL B-12104 / FH 1290</strain>
    </source>
</reference>
<dbReference type="AlphaFoldDB" id="D6A4I9"/>
<dbReference type="eggNOG" id="ENOG5032IQN">
    <property type="taxonomic scope" value="Bacteria"/>
</dbReference>
<name>D6A4I9_STRV1</name>
<evidence type="ECO:0000256" key="1">
    <source>
        <dbReference type="SAM" id="MobiDB-lite"/>
    </source>
</evidence>
<accession>D6A4I9</accession>
<evidence type="ECO:0000313" key="2">
    <source>
        <dbReference type="EMBL" id="EFE65829.2"/>
    </source>
</evidence>
<dbReference type="Proteomes" id="UP000003824">
    <property type="component" value="Unassembled WGS sequence"/>
</dbReference>
<organism evidence="2 3">
    <name type="scientific">Streptomyces viridosporus (strain ATCC 14672 / DSM 40746 / JCM 4963 / KCTC 9882 / NRRL B-12104 / FH 1290)</name>
    <name type="common">Streptomyces ghanaensis</name>
    <dbReference type="NCBI Taxonomy" id="566461"/>
    <lineage>
        <taxon>Bacteria</taxon>
        <taxon>Bacillati</taxon>
        <taxon>Actinomycetota</taxon>
        <taxon>Actinomycetes</taxon>
        <taxon>Kitasatosporales</taxon>
        <taxon>Streptomycetaceae</taxon>
        <taxon>Streptomyces</taxon>
    </lineage>
</organism>
<feature type="region of interest" description="Disordered" evidence="1">
    <location>
        <begin position="46"/>
        <end position="80"/>
    </location>
</feature>
<gene>
    <name evidence="2" type="ORF">SSFG_01083</name>
</gene>